<proteinExistence type="predicted"/>
<name>A0A1I7S532_BURXY</name>
<reference evidence="5" key="1">
    <citation type="submission" date="2016-11" db="UniProtKB">
        <authorList>
            <consortium name="WormBaseParasite"/>
        </authorList>
    </citation>
    <scope>IDENTIFICATION</scope>
</reference>
<dbReference type="AlphaFoldDB" id="A0A1I7S532"/>
<dbReference type="EMBL" id="CAJFCV020000004">
    <property type="protein sequence ID" value="CAG9117648.1"/>
    <property type="molecule type" value="Genomic_DNA"/>
</dbReference>
<dbReference type="EMBL" id="CAJFDI010000004">
    <property type="protein sequence ID" value="CAD5227395.1"/>
    <property type="molecule type" value="Genomic_DNA"/>
</dbReference>
<evidence type="ECO:0000313" key="2">
    <source>
        <dbReference type="EMBL" id="CAG9117648.1"/>
    </source>
</evidence>
<evidence type="ECO:0000313" key="3">
    <source>
        <dbReference type="Proteomes" id="UP000095284"/>
    </source>
</evidence>
<sequence>MRRNEIVSASTSNLAPEIRDGFKRAQRRFTFNIAQIEKNYSNKPSSGIVFGCNDDSVEFDETLCTGDEDDVLINAVRREINHVDRDYGGSLLCTPAVDPEEADEKNLTRWKKLNKVYDDLYESMKSKENAVERFKQPALPSNRKRKAIEDSAPERKRRLLAISNNVRGSILEGPLESPENYAVVLDDRRASLLQPNLYQRPRQTSIRSGVVQDQLSLRSGALPSFNEDFIERRESVLELPVCSTPKAITYHTNSPMTRLRKRCMEVEKKYDLNKSIYAEVEGDEFVRKWIKEVKKKMKEGDLDKRIFNRWQRIETAESIKDVLKTSEKNRRKTR</sequence>
<evidence type="ECO:0000313" key="1">
    <source>
        <dbReference type="EMBL" id="CAD5227395.1"/>
    </source>
</evidence>
<accession>A0A1I7S532</accession>
<dbReference type="Proteomes" id="UP000095284">
    <property type="component" value="Unplaced"/>
</dbReference>
<dbReference type="Proteomes" id="UP000659654">
    <property type="component" value="Unassembled WGS sequence"/>
</dbReference>
<protein>
    <submittedName>
        <fullName evidence="1">(pine wood nematode) hypothetical protein</fullName>
    </submittedName>
</protein>
<keyword evidence="4" id="KW-1185">Reference proteome</keyword>
<evidence type="ECO:0000313" key="4">
    <source>
        <dbReference type="Proteomes" id="UP000659654"/>
    </source>
</evidence>
<reference evidence="2" key="2">
    <citation type="submission" date="2020-08" db="EMBL/GenBank/DDBJ databases">
        <authorList>
            <person name="Kikuchi T."/>
        </authorList>
    </citation>
    <scope>NUCLEOTIDE SEQUENCE</scope>
    <source>
        <strain evidence="1">Ka4C1</strain>
    </source>
</reference>
<evidence type="ECO:0000313" key="5">
    <source>
        <dbReference type="WBParaSite" id="BXY_0811700.1"/>
    </source>
</evidence>
<organism evidence="3 5">
    <name type="scientific">Bursaphelenchus xylophilus</name>
    <name type="common">Pinewood nematode worm</name>
    <name type="synonym">Aphelenchoides xylophilus</name>
    <dbReference type="NCBI Taxonomy" id="6326"/>
    <lineage>
        <taxon>Eukaryota</taxon>
        <taxon>Metazoa</taxon>
        <taxon>Ecdysozoa</taxon>
        <taxon>Nematoda</taxon>
        <taxon>Chromadorea</taxon>
        <taxon>Rhabditida</taxon>
        <taxon>Tylenchina</taxon>
        <taxon>Tylenchomorpha</taxon>
        <taxon>Aphelenchoidea</taxon>
        <taxon>Aphelenchoididae</taxon>
        <taxon>Bursaphelenchus</taxon>
    </lineage>
</organism>
<dbReference type="Proteomes" id="UP000582659">
    <property type="component" value="Unassembled WGS sequence"/>
</dbReference>
<dbReference type="OrthoDB" id="10375780at2759"/>
<dbReference type="WBParaSite" id="BXY_0811700.1">
    <property type="protein sequence ID" value="BXY_0811700.1"/>
    <property type="gene ID" value="BXY_0811700"/>
</dbReference>
<gene>
    <name evidence="1" type="ORF">BXYJ_LOCUS9928</name>
</gene>